<reference evidence="2 3" key="1">
    <citation type="submission" date="2019-02" db="EMBL/GenBank/DDBJ databases">
        <title>Deep-cultivation of Planctomycetes and their phenomic and genomic characterization uncovers novel biology.</title>
        <authorList>
            <person name="Wiegand S."/>
            <person name="Jogler M."/>
            <person name="Boedeker C."/>
            <person name="Pinto D."/>
            <person name="Vollmers J."/>
            <person name="Rivas-Marin E."/>
            <person name="Kohn T."/>
            <person name="Peeters S.H."/>
            <person name="Heuer A."/>
            <person name="Rast P."/>
            <person name="Oberbeckmann S."/>
            <person name="Bunk B."/>
            <person name="Jeske O."/>
            <person name="Meyerdierks A."/>
            <person name="Storesund J.E."/>
            <person name="Kallscheuer N."/>
            <person name="Luecker S."/>
            <person name="Lage O.M."/>
            <person name="Pohl T."/>
            <person name="Merkel B.J."/>
            <person name="Hornburger P."/>
            <person name="Mueller R.-W."/>
            <person name="Bruemmer F."/>
            <person name="Labrenz M."/>
            <person name="Spormann A.M."/>
            <person name="Op den Camp H."/>
            <person name="Overmann J."/>
            <person name="Amann R."/>
            <person name="Jetten M.S.M."/>
            <person name="Mascher T."/>
            <person name="Medema M.H."/>
            <person name="Devos D.P."/>
            <person name="Kaster A.-K."/>
            <person name="Ovreas L."/>
            <person name="Rohde M."/>
            <person name="Galperin M.Y."/>
            <person name="Jogler C."/>
        </authorList>
    </citation>
    <scope>NUCLEOTIDE SEQUENCE [LARGE SCALE GENOMIC DNA]</scope>
    <source>
        <strain evidence="2 3">SV_7m_r</strain>
    </source>
</reference>
<protein>
    <submittedName>
        <fullName evidence="2">Uncharacterized protein</fullName>
    </submittedName>
</protein>
<gene>
    <name evidence="2" type="ORF">SV7mr_12860</name>
</gene>
<organism evidence="2 3">
    <name type="scientific">Stieleria bergensis</name>
    <dbReference type="NCBI Taxonomy" id="2528025"/>
    <lineage>
        <taxon>Bacteria</taxon>
        <taxon>Pseudomonadati</taxon>
        <taxon>Planctomycetota</taxon>
        <taxon>Planctomycetia</taxon>
        <taxon>Pirellulales</taxon>
        <taxon>Pirellulaceae</taxon>
        <taxon>Stieleria</taxon>
    </lineage>
</organism>
<name>A0A517SRN0_9BACT</name>
<proteinExistence type="predicted"/>
<evidence type="ECO:0000313" key="3">
    <source>
        <dbReference type="Proteomes" id="UP000315003"/>
    </source>
</evidence>
<dbReference type="AlphaFoldDB" id="A0A517SRN0"/>
<dbReference type="EMBL" id="CP036272">
    <property type="protein sequence ID" value="QDT58785.1"/>
    <property type="molecule type" value="Genomic_DNA"/>
</dbReference>
<dbReference type="Proteomes" id="UP000315003">
    <property type="component" value="Chromosome"/>
</dbReference>
<feature type="region of interest" description="Disordered" evidence="1">
    <location>
        <begin position="1"/>
        <end position="32"/>
    </location>
</feature>
<evidence type="ECO:0000313" key="2">
    <source>
        <dbReference type="EMBL" id="QDT58785.1"/>
    </source>
</evidence>
<accession>A0A517SRN0</accession>
<sequence>MKRQDRLLGQSFPPLMVGDASPNEPKYGESYENYLSDPPELREIASVDVRQNPLLWGFCRGFYAPCTFVTYIKE</sequence>
<evidence type="ECO:0000256" key="1">
    <source>
        <dbReference type="SAM" id="MobiDB-lite"/>
    </source>
</evidence>
<keyword evidence="3" id="KW-1185">Reference proteome</keyword>